<name>A0ABU1SR90_9HYPH</name>
<accession>A0ABU1SR90</accession>
<dbReference type="RefSeq" id="WP_310231737.1">
    <property type="nucleotide sequence ID" value="NZ_JAVDUP010000003.1"/>
</dbReference>
<feature type="region of interest" description="Disordered" evidence="1">
    <location>
        <begin position="55"/>
        <end position="74"/>
    </location>
</feature>
<keyword evidence="2" id="KW-0472">Membrane</keyword>
<gene>
    <name evidence="3" type="ORF">J2W52_003118</name>
</gene>
<keyword evidence="2" id="KW-1133">Transmembrane helix</keyword>
<dbReference type="EMBL" id="JAVDUP010000003">
    <property type="protein sequence ID" value="MDR6901494.1"/>
    <property type="molecule type" value="Genomic_DNA"/>
</dbReference>
<comment type="caution">
    <text evidence="3">The sequence shown here is derived from an EMBL/GenBank/DDBJ whole genome shotgun (WGS) entry which is preliminary data.</text>
</comment>
<keyword evidence="4" id="KW-1185">Reference proteome</keyword>
<proteinExistence type="predicted"/>
<evidence type="ECO:0000256" key="1">
    <source>
        <dbReference type="SAM" id="MobiDB-lite"/>
    </source>
</evidence>
<sequence>MELLLIIGLAGMVFGGGCAIIASNKKRDPFSWFVLGFFFNFVALIVIAVLTPAEEAAAEEPRRSGLGSEELQDREDLRKKAAGLAASLAQSKAKLTN</sequence>
<organism evidence="3 4">
    <name type="scientific">Rhizobium miluonense</name>
    <dbReference type="NCBI Taxonomy" id="411945"/>
    <lineage>
        <taxon>Bacteria</taxon>
        <taxon>Pseudomonadati</taxon>
        <taxon>Pseudomonadota</taxon>
        <taxon>Alphaproteobacteria</taxon>
        <taxon>Hyphomicrobiales</taxon>
        <taxon>Rhizobiaceae</taxon>
        <taxon>Rhizobium/Agrobacterium group</taxon>
        <taxon>Rhizobium</taxon>
    </lineage>
</organism>
<evidence type="ECO:0000313" key="3">
    <source>
        <dbReference type="EMBL" id="MDR6901494.1"/>
    </source>
</evidence>
<keyword evidence="2" id="KW-0812">Transmembrane</keyword>
<feature type="transmembrane region" description="Helical" evidence="2">
    <location>
        <begin position="29"/>
        <end position="53"/>
    </location>
</feature>
<evidence type="ECO:0000256" key="2">
    <source>
        <dbReference type="SAM" id="Phobius"/>
    </source>
</evidence>
<reference evidence="3 4" key="1">
    <citation type="submission" date="2023-07" db="EMBL/GenBank/DDBJ databases">
        <title>Sorghum-associated microbial communities from plants grown in Nebraska, USA.</title>
        <authorList>
            <person name="Schachtman D."/>
        </authorList>
    </citation>
    <scope>NUCLEOTIDE SEQUENCE [LARGE SCALE GENOMIC DNA]</scope>
    <source>
        <strain evidence="3 4">3199</strain>
    </source>
</reference>
<protein>
    <submittedName>
        <fullName evidence="3">Uncharacterized protein</fullName>
    </submittedName>
</protein>
<dbReference type="Proteomes" id="UP001250791">
    <property type="component" value="Unassembled WGS sequence"/>
</dbReference>
<evidence type="ECO:0000313" key="4">
    <source>
        <dbReference type="Proteomes" id="UP001250791"/>
    </source>
</evidence>